<dbReference type="PROSITE" id="PS50024">
    <property type="entry name" value="SEA"/>
    <property type="match status" value="2"/>
</dbReference>
<keyword evidence="14" id="KW-1185">Reference proteome</keyword>
<feature type="region of interest" description="Disordered" evidence="11">
    <location>
        <begin position="60"/>
        <end position="201"/>
    </location>
</feature>
<feature type="region of interest" description="Disordered" evidence="11">
    <location>
        <begin position="951"/>
        <end position="974"/>
    </location>
</feature>
<comment type="subcellular location">
    <subcellularLocation>
        <location evidence="2">Cell projection</location>
        <location evidence="2">Cilium</location>
        <location evidence="2">Photoreceptor outer segment</location>
    </subcellularLocation>
    <subcellularLocation>
        <location evidence="1">Photoreceptor inner segment</location>
    </subcellularLocation>
    <subcellularLocation>
        <location evidence="3">Secreted</location>
        <location evidence="3">Extracellular space</location>
        <location evidence="3">Extracellular matrix</location>
        <location evidence="3">Interphotoreceptor matrix</location>
    </subcellularLocation>
</comment>
<feature type="domain" description="SEA" evidence="12">
    <location>
        <begin position="993"/>
        <end position="1103"/>
    </location>
</feature>
<evidence type="ECO:0000313" key="14">
    <source>
        <dbReference type="Proteomes" id="UP000316079"/>
    </source>
</evidence>
<evidence type="ECO:0000256" key="5">
    <source>
        <dbReference type="ARBA" id="ARBA00022530"/>
    </source>
</evidence>
<evidence type="ECO:0000313" key="13">
    <source>
        <dbReference type="EMBL" id="TRY99542.1"/>
    </source>
</evidence>
<feature type="domain" description="SEA" evidence="12">
    <location>
        <begin position="346"/>
        <end position="455"/>
    </location>
</feature>
<evidence type="ECO:0000259" key="12">
    <source>
        <dbReference type="PROSITE" id="PS50024"/>
    </source>
</evidence>
<dbReference type="InterPro" id="IPR001138">
    <property type="entry name" value="Zn2Cys6_DnaBD"/>
</dbReference>
<keyword evidence="6" id="KW-0358">Heparin-binding</keyword>
<evidence type="ECO:0000256" key="3">
    <source>
        <dbReference type="ARBA" id="ARBA00004593"/>
    </source>
</evidence>
<accession>A0A553RBH7</accession>
<keyword evidence="9" id="KW-0325">Glycoprotein</keyword>
<dbReference type="SMART" id="SM00200">
    <property type="entry name" value="SEA"/>
    <property type="match status" value="4"/>
</dbReference>
<keyword evidence="8" id="KW-0677">Repeat</keyword>
<feature type="compositionally biased region" description="Low complexity" evidence="11">
    <location>
        <begin position="169"/>
        <end position="181"/>
    </location>
</feature>
<feature type="compositionally biased region" description="Polar residues" evidence="11">
    <location>
        <begin position="473"/>
        <end position="558"/>
    </location>
</feature>
<evidence type="ECO:0000256" key="9">
    <source>
        <dbReference type="ARBA" id="ARBA00023180"/>
    </source>
</evidence>
<feature type="compositionally biased region" description="Polar residues" evidence="11">
    <location>
        <begin position="581"/>
        <end position="615"/>
    </location>
</feature>
<keyword evidence="7" id="KW-0732">Signal</keyword>
<feature type="compositionally biased region" description="Low complexity" evidence="11">
    <location>
        <begin position="83"/>
        <end position="140"/>
    </location>
</feature>
<dbReference type="Gene3D" id="3.30.70.960">
    <property type="entry name" value="SEA domain"/>
    <property type="match status" value="1"/>
</dbReference>
<dbReference type="InterPro" id="IPR011049">
    <property type="entry name" value="Serralysin-like_metalloprot_C"/>
</dbReference>
<dbReference type="GO" id="GO:0000981">
    <property type="term" value="F:DNA-binding transcription factor activity, RNA polymerase II-specific"/>
    <property type="evidence" value="ECO:0007669"/>
    <property type="project" value="InterPro"/>
</dbReference>
<gene>
    <name evidence="13" type="ORF">DNTS_020833</name>
</gene>
<dbReference type="GO" id="GO:0033165">
    <property type="term" value="C:interphotoreceptor matrix"/>
    <property type="evidence" value="ECO:0007669"/>
    <property type="project" value="UniProtKB-SubCell"/>
</dbReference>
<dbReference type="InterPro" id="IPR039861">
    <property type="entry name" value="IMPG"/>
</dbReference>
<dbReference type="GO" id="GO:0008201">
    <property type="term" value="F:heparin binding"/>
    <property type="evidence" value="ECO:0007669"/>
    <property type="project" value="UniProtKB-KW"/>
</dbReference>
<evidence type="ECO:0000256" key="10">
    <source>
        <dbReference type="ARBA" id="ARBA00023273"/>
    </source>
</evidence>
<dbReference type="Proteomes" id="UP000316079">
    <property type="component" value="Unassembled WGS sequence"/>
</dbReference>
<dbReference type="GO" id="GO:0001917">
    <property type="term" value="C:photoreceptor inner segment"/>
    <property type="evidence" value="ECO:0007669"/>
    <property type="project" value="UniProtKB-SubCell"/>
</dbReference>
<evidence type="ECO:0000256" key="4">
    <source>
        <dbReference type="ARBA" id="ARBA00022525"/>
    </source>
</evidence>
<evidence type="ECO:0000256" key="8">
    <source>
        <dbReference type="ARBA" id="ARBA00022737"/>
    </source>
</evidence>
<evidence type="ECO:0000256" key="1">
    <source>
        <dbReference type="ARBA" id="ARBA00004437"/>
    </source>
</evidence>
<evidence type="ECO:0000256" key="7">
    <source>
        <dbReference type="ARBA" id="ARBA00022729"/>
    </source>
</evidence>
<dbReference type="CDD" id="cd00067">
    <property type="entry name" value="GAL4"/>
    <property type="match status" value="2"/>
</dbReference>
<sequence length="1133" mass="117186">MGWKLTTPSRYIIDDYQEQYLSKKAAMEWRIIVPVLCLIGLLHLPGSVVAQGNGTNSTLNGTNSTASGGNSTGIVGNSSAPTGNPSAPAGNSSAPAGNSSAPAGNSSAPAGNSPASTGNSTASGGNSTAPAGNSTATGGNSSAGGGNSTATGGNSTATGGNSAAGGGNSTATGGNSTATGGNSTGSGGNSTATGTTVGPPPPKVAKVNMVFKMNQDWNAVYSDLTNSQTITLINQVTSQFVVVYRQRYKNFYRMVINKFSQGSVVADTNLEFDSTNGTSPNATDVKDTLVQAVASGNLNLSVDTTNITTSAVPDSTTNGTNTTTTNTTSATTVAQVTTLSTTTVASQMNYSLTFKMTGLFVNDLSNSSSVAYGLMSTLVRSQLDGYFGKFTGYFNSFIRGFRSGSIIVDAGLSFNSSSNTANASTLAKSMASAVRNGSFALLIDPTSINVTDSSGYTGVLHLPGYAQAQANTTVSGDNSSVPLVNSTLAPNSTGLGESTTVATANQSAPTGNSPVPTGNSPVPTGNSPVPTGNSPVPTGNSPVPTGNSPVPTGNSPVPTGNAPVPTGNAPVPTGNAPVPTGNASAPTGNPSAPTGNPSAPTGNPSAPTGNPSAPTGNAPAPTGNAPVSAGNSITTGPGPKVAKINMVFKMSQTWDDKFSDLNNPATVALVNQVTTEFTKVYKKRYANFYRMTIKKFSQGSVVADTNLEFDNTNNTTPNAADVKDTLVQAVASGNMSLPVNSSEISAATVPDATTIGQFLSDRRRYINAKSSCARRKLKCDYTKSSCARRKLKCDYTKSNCARRKLKCDYTKSSCARRKLKCDYTKSSCARRKLKCDYTKFIPPPPKVAKVNLVFKMTQIWDNKFSDLTDPATVVLINQVTTEFTKIYKKRYANFYRMTIKKFSQGSVVADTNLEFDNTNNTTPNATDVKDTLVQAVASGNLSLPVNSSEISAAAVPDTPTNDTSTNTTTSTTPTTQVTTQVTTLVTTQVMTTVGSRTNYSLTFKLNLPFTSDLSNASSNAYGLLSTLIRTQLDKFFATFTGYISSYIKEFRSDPIIVYAGLSFNSSSTTNASTLAKSMAYAVRNGSIALLIDPTSINVTDSSGYTASNSPVLASMLTAVWMTMASLLLSAVIH</sequence>
<dbReference type="GO" id="GO:0008270">
    <property type="term" value="F:zinc ion binding"/>
    <property type="evidence" value="ECO:0007669"/>
    <property type="project" value="InterPro"/>
</dbReference>
<reference evidence="13 14" key="1">
    <citation type="journal article" date="2019" name="Sci. Data">
        <title>Hybrid genome assembly and annotation of Danionella translucida.</title>
        <authorList>
            <person name="Kadobianskyi M."/>
            <person name="Schulze L."/>
            <person name="Schuelke M."/>
            <person name="Judkewitz B."/>
        </authorList>
    </citation>
    <scope>NUCLEOTIDE SEQUENCE [LARGE SCALE GENOMIC DNA]</scope>
    <source>
        <strain evidence="13 14">Bolton</strain>
    </source>
</reference>
<dbReference type="InterPro" id="IPR000082">
    <property type="entry name" value="SEA_dom"/>
</dbReference>
<feature type="compositionally biased region" description="Low complexity" evidence="11">
    <location>
        <begin position="148"/>
        <end position="161"/>
    </location>
</feature>
<keyword evidence="5" id="KW-0272">Extracellular matrix</keyword>
<dbReference type="AlphaFoldDB" id="A0A553RBH7"/>
<name>A0A553RBH7_9TELE</name>
<dbReference type="SUPFAM" id="SSF82671">
    <property type="entry name" value="SEA domain"/>
    <property type="match status" value="2"/>
</dbReference>
<dbReference type="PANTHER" id="PTHR12199">
    <property type="entry name" value="INTERPHOTORECEPTOR MATRIX PROTEOGLYCAN"/>
    <property type="match status" value="1"/>
</dbReference>
<organism evidence="13 14">
    <name type="scientific">Danionella cerebrum</name>
    <dbReference type="NCBI Taxonomy" id="2873325"/>
    <lineage>
        <taxon>Eukaryota</taxon>
        <taxon>Metazoa</taxon>
        <taxon>Chordata</taxon>
        <taxon>Craniata</taxon>
        <taxon>Vertebrata</taxon>
        <taxon>Euteleostomi</taxon>
        <taxon>Actinopterygii</taxon>
        <taxon>Neopterygii</taxon>
        <taxon>Teleostei</taxon>
        <taxon>Ostariophysi</taxon>
        <taxon>Cypriniformes</taxon>
        <taxon>Danionidae</taxon>
        <taxon>Danioninae</taxon>
        <taxon>Danionella</taxon>
    </lineage>
</organism>
<evidence type="ECO:0000256" key="11">
    <source>
        <dbReference type="SAM" id="MobiDB-lite"/>
    </source>
</evidence>
<proteinExistence type="predicted"/>
<dbReference type="GO" id="GO:0001750">
    <property type="term" value="C:photoreceptor outer segment"/>
    <property type="evidence" value="ECO:0007669"/>
    <property type="project" value="UniProtKB-SubCell"/>
</dbReference>
<evidence type="ECO:0000256" key="2">
    <source>
        <dbReference type="ARBA" id="ARBA00004504"/>
    </source>
</evidence>
<feature type="compositionally biased region" description="Low complexity" evidence="11">
    <location>
        <begin position="60"/>
        <end position="73"/>
    </location>
</feature>
<evidence type="ECO:0000256" key="6">
    <source>
        <dbReference type="ARBA" id="ARBA00022674"/>
    </source>
</evidence>
<dbReference type="Pfam" id="PF01390">
    <property type="entry name" value="SEA"/>
    <property type="match status" value="3"/>
</dbReference>
<keyword evidence="10" id="KW-0966">Cell projection</keyword>
<dbReference type="InterPro" id="IPR036364">
    <property type="entry name" value="SEA_dom_sf"/>
</dbReference>
<protein>
    <recommendedName>
        <fullName evidence="12">SEA domain-containing protein</fullName>
    </recommendedName>
</protein>
<dbReference type="GO" id="GO:0007601">
    <property type="term" value="P:visual perception"/>
    <property type="evidence" value="ECO:0007669"/>
    <property type="project" value="InterPro"/>
</dbReference>
<dbReference type="Gene3D" id="2.150.10.10">
    <property type="entry name" value="Serralysin-like metalloprotease, C-terminal"/>
    <property type="match status" value="1"/>
</dbReference>
<dbReference type="EMBL" id="SRMA01025065">
    <property type="protein sequence ID" value="TRY99542.1"/>
    <property type="molecule type" value="Genomic_DNA"/>
</dbReference>
<feature type="compositionally biased region" description="Low complexity" evidence="11">
    <location>
        <begin position="955"/>
        <end position="974"/>
    </location>
</feature>
<keyword evidence="4" id="KW-0964">Secreted</keyword>
<dbReference type="PANTHER" id="PTHR12199:SF5">
    <property type="entry name" value="MUCIN-2-LIKE ISOFORM X1"/>
    <property type="match status" value="1"/>
</dbReference>
<dbReference type="OrthoDB" id="8965174at2759"/>
<feature type="region of interest" description="Disordered" evidence="11">
    <location>
        <begin position="473"/>
        <end position="637"/>
    </location>
</feature>
<dbReference type="STRING" id="623744.A0A553RBH7"/>
<comment type="caution">
    <text evidence="13">The sequence shown here is derived from an EMBL/GenBank/DDBJ whole genome shotgun (WGS) entry which is preliminary data.</text>
</comment>